<gene>
    <name evidence="1" type="ORF">Focb16_v004097</name>
</gene>
<sequence length="242" mass="27592">MFIIQNSSELLYHIILTVIDFHLEPSGSKRAVYILGTRATIEAAKDSAFRVLHTLRYKPDDFAEYAIHSSHVGSWDHGNGVLVYAKAPAGQVFLVSIQTTPNTELLLADRDGAILLPHGIPSLHYVTQTVIDYNKDRTGCVQEMQIEGTFIHRADARKTARKLLDPLDYAEYDTPEKMKGSGHMGRTSLHMRSQKMERIPLLRSRMSLIRITSMEKISKRDSLVGRSWHSEIVWHFFFAWVL</sequence>
<proteinExistence type="predicted"/>
<comment type="caution">
    <text evidence="1">The sequence shown here is derived from an EMBL/GenBank/DDBJ whole genome shotgun (WGS) entry which is preliminary data.</text>
</comment>
<dbReference type="Proteomes" id="UP000320707">
    <property type="component" value="Unassembled WGS sequence"/>
</dbReference>
<evidence type="ECO:0000313" key="1">
    <source>
        <dbReference type="EMBL" id="TVY62449.1"/>
    </source>
</evidence>
<protein>
    <submittedName>
        <fullName evidence="1">Uncharacterized protein</fullName>
    </submittedName>
</protein>
<accession>A0A559KRS8</accession>
<dbReference type="AlphaFoldDB" id="A0A559KRS8"/>
<evidence type="ECO:0000313" key="2">
    <source>
        <dbReference type="Proteomes" id="UP000320707"/>
    </source>
</evidence>
<organism evidence="1 2">
    <name type="scientific">Fusarium oxysporum f. sp. cubense</name>
    <dbReference type="NCBI Taxonomy" id="61366"/>
    <lineage>
        <taxon>Eukaryota</taxon>
        <taxon>Fungi</taxon>
        <taxon>Dikarya</taxon>
        <taxon>Ascomycota</taxon>
        <taxon>Pezizomycotina</taxon>
        <taxon>Sordariomycetes</taxon>
        <taxon>Hypocreomycetidae</taxon>
        <taxon>Hypocreales</taxon>
        <taxon>Nectriaceae</taxon>
        <taxon>Fusarium</taxon>
        <taxon>Fusarium oxysporum species complex</taxon>
    </lineage>
</organism>
<dbReference type="EMBL" id="SRMI01000010">
    <property type="protein sequence ID" value="TVY62449.1"/>
    <property type="molecule type" value="Genomic_DNA"/>
</dbReference>
<reference evidence="1 2" key="1">
    <citation type="journal article" date="2019" name="Microbiol. Resour. Announc.">
        <title>High-quality draft genome sequence of Fusarium oxysporum f. sp. cubense strain 160527, a causal agent of Panama disease.</title>
        <authorList>
            <person name="Asai S."/>
            <person name="Ayukawa Y."/>
            <person name="Gan P."/>
            <person name="Masuda S."/>
            <person name="Komatsu K."/>
            <person name="Shirasu K."/>
            <person name="Arie T."/>
        </authorList>
    </citation>
    <scope>NUCLEOTIDE SEQUENCE [LARGE SCALE GENOMIC DNA]</scope>
    <source>
        <strain evidence="1 2">160527</strain>
    </source>
</reference>
<name>A0A559KRS8_FUSOC</name>